<proteinExistence type="inferred from homology"/>
<evidence type="ECO:0000256" key="3">
    <source>
        <dbReference type="ARBA" id="ARBA00022807"/>
    </source>
</evidence>
<dbReference type="InterPro" id="IPR027417">
    <property type="entry name" value="P-loop_NTPase"/>
</dbReference>
<dbReference type="InterPro" id="IPR050452">
    <property type="entry name" value="Metacaspase"/>
</dbReference>
<keyword evidence="2" id="KW-0053">Apoptosis</keyword>
<name>A0A9W8J865_9AGAR</name>
<dbReference type="Gene3D" id="3.40.50.1460">
    <property type="match status" value="1"/>
</dbReference>
<dbReference type="SUPFAM" id="SSF52540">
    <property type="entry name" value="P-loop containing nucleoside triphosphate hydrolases"/>
    <property type="match status" value="1"/>
</dbReference>
<dbReference type="AlphaFoldDB" id="A0A9W8J865"/>
<sequence length="953" mass="105294">MASSPTGSRLFALIIGIDDYTQEPEFRKLNGAVHDADSIRNWLIKDFNVPSSQIRDLRDKAATRKAIIEALEGLSTDSRIQRDDPILIYYAGHGTEAPAPKRWRWDSLQIQMIVPWDFKHRDGPNRIIQGIPDRTLGALLTKIAESKGDNITVIFDSCHSGSGTRSESGTRVRGGPHEGDVPADLDDDIVLSTGSTRGTRVPDKFRHHGLRSHVLLAACAPHEQAHESGSSGAFTKTLLGALNGANTTELTYEGLIERMESLKTKVANTKPILHVTLRGENLVISGAGAIHGISTGSKFAIWKSPEDLKLEEKPLATVVVKTVNGHDSVAPAPVEIEDEPGVTQLVAQLMENPRPPLSLYVPQAIQDMGCFRTLFSKETKRPPLSIMVTEKVQARVGLIYLDERTIGFEMLSDAEQGQKIHHTIEPNADHLHRALDHLCRYYHHLDRINKKAVTLDKIPFSSKFTLDVFTLQGNEEDIYVQSGPNLNVLGTGVELTVGPHNKEDLYGFKITNHTKLNVYPYLFYFDSSNFSITALYQPTAIQKGAEARPAPSMSGGDSLAIGYGSEGATPQNMALSSDDSDLERGYFRLYVSTHYVDLSFMEQGDISVQSTRGLTKATPKRPHIWDAITVPVVMKRGTRQTPLRTIGIIGSRGNGKATFIEELAKSLYGNAVTALQTSFSTRFIKEYNITLSRPGGKSTTFTLVNLPAFEDGNVSVNSLVLKDMVAYLGTEFQKGRKFSSLIWCYDISKPRFTALDWENVELIKDICGPDIFGSVVVLTTNWNKGAGGGTNAAAKPLTVSVIASPAQRYAKAEAQLKDLLNDFKEIDFRRFGRFSNLEARERMLGSTPATDPLELIQSLLRKPAKALQVQIEVVDTKKLGGTTAGKRLRDKLEVEIRKQTEEIQYLEGRLSNVGENDTERNTIQEEKEDVKKDIIRLGETLENIEVVNSAFTV</sequence>
<feature type="non-terminal residue" evidence="6">
    <location>
        <position position="953"/>
    </location>
</feature>
<dbReference type="InterPro" id="IPR029030">
    <property type="entry name" value="Caspase-like_dom_sf"/>
</dbReference>
<keyword evidence="7" id="KW-1185">Reference proteome</keyword>
<dbReference type="GO" id="GO:0006915">
    <property type="term" value="P:apoptotic process"/>
    <property type="evidence" value="ECO:0007669"/>
    <property type="project" value="UniProtKB-KW"/>
</dbReference>
<evidence type="ECO:0000256" key="1">
    <source>
        <dbReference type="ARBA" id="ARBA00009005"/>
    </source>
</evidence>
<evidence type="ECO:0000259" key="5">
    <source>
        <dbReference type="Pfam" id="PF00656"/>
    </source>
</evidence>
<dbReference type="PANTHER" id="PTHR48104">
    <property type="entry name" value="METACASPASE-4"/>
    <property type="match status" value="1"/>
</dbReference>
<dbReference type="GO" id="GO:0006508">
    <property type="term" value="P:proteolysis"/>
    <property type="evidence" value="ECO:0007669"/>
    <property type="project" value="InterPro"/>
</dbReference>
<dbReference type="OrthoDB" id="3223806at2759"/>
<accession>A0A9W8J865</accession>
<gene>
    <name evidence="6" type="ORF">H1R20_g11114</name>
</gene>
<dbReference type="Pfam" id="PF00656">
    <property type="entry name" value="Peptidase_C14"/>
    <property type="match status" value="1"/>
</dbReference>
<evidence type="ECO:0000256" key="2">
    <source>
        <dbReference type="ARBA" id="ARBA00022703"/>
    </source>
</evidence>
<protein>
    <recommendedName>
        <fullName evidence="5">Peptidase C14 caspase domain-containing protein</fullName>
    </recommendedName>
</protein>
<dbReference type="GO" id="GO:0004197">
    <property type="term" value="F:cysteine-type endopeptidase activity"/>
    <property type="evidence" value="ECO:0007669"/>
    <property type="project" value="InterPro"/>
</dbReference>
<feature type="compositionally biased region" description="Low complexity" evidence="4">
    <location>
        <begin position="162"/>
        <end position="173"/>
    </location>
</feature>
<feature type="region of interest" description="Disordered" evidence="4">
    <location>
        <begin position="162"/>
        <end position="186"/>
    </location>
</feature>
<dbReference type="GO" id="GO:0005737">
    <property type="term" value="C:cytoplasm"/>
    <property type="evidence" value="ECO:0007669"/>
    <property type="project" value="TreeGrafter"/>
</dbReference>
<evidence type="ECO:0000256" key="4">
    <source>
        <dbReference type="SAM" id="MobiDB-lite"/>
    </source>
</evidence>
<evidence type="ECO:0000313" key="6">
    <source>
        <dbReference type="EMBL" id="KAJ2925983.1"/>
    </source>
</evidence>
<comment type="similarity">
    <text evidence="1">Belongs to the peptidase C14B family.</text>
</comment>
<reference evidence="6" key="1">
    <citation type="submission" date="2022-06" db="EMBL/GenBank/DDBJ databases">
        <title>Genome Sequence of Candolleomyces eurysporus.</title>
        <authorList>
            <person name="Buettner E."/>
        </authorList>
    </citation>
    <scope>NUCLEOTIDE SEQUENCE</scope>
    <source>
        <strain evidence="6">VTCC 930004</strain>
    </source>
</reference>
<evidence type="ECO:0000313" key="7">
    <source>
        <dbReference type="Proteomes" id="UP001140091"/>
    </source>
</evidence>
<keyword evidence="3" id="KW-0645">Protease</keyword>
<comment type="caution">
    <text evidence="6">The sequence shown here is derived from an EMBL/GenBank/DDBJ whole genome shotgun (WGS) entry which is preliminary data.</text>
</comment>
<organism evidence="6 7">
    <name type="scientific">Candolleomyces eurysporus</name>
    <dbReference type="NCBI Taxonomy" id="2828524"/>
    <lineage>
        <taxon>Eukaryota</taxon>
        <taxon>Fungi</taxon>
        <taxon>Dikarya</taxon>
        <taxon>Basidiomycota</taxon>
        <taxon>Agaricomycotina</taxon>
        <taxon>Agaricomycetes</taxon>
        <taxon>Agaricomycetidae</taxon>
        <taxon>Agaricales</taxon>
        <taxon>Agaricineae</taxon>
        <taxon>Psathyrellaceae</taxon>
        <taxon>Candolleomyces</taxon>
    </lineage>
</organism>
<dbReference type="InterPro" id="IPR011600">
    <property type="entry name" value="Pept_C14_caspase"/>
</dbReference>
<feature type="domain" description="Peptidase C14 caspase" evidence="5">
    <location>
        <begin position="11"/>
        <end position="259"/>
    </location>
</feature>
<dbReference type="EMBL" id="JANBPK010001093">
    <property type="protein sequence ID" value="KAJ2925983.1"/>
    <property type="molecule type" value="Genomic_DNA"/>
</dbReference>
<dbReference type="SUPFAM" id="SSF52129">
    <property type="entry name" value="Caspase-like"/>
    <property type="match status" value="1"/>
</dbReference>
<keyword evidence="3" id="KW-0378">Hydrolase</keyword>
<dbReference type="Proteomes" id="UP001140091">
    <property type="component" value="Unassembled WGS sequence"/>
</dbReference>
<dbReference type="PANTHER" id="PTHR48104:SF30">
    <property type="entry name" value="METACASPASE-1"/>
    <property type="match status" value="1"/>
</dbReference>
<dbReference type="Gene3D" id="3.40.50.300">
    <property type="entry name" value="P-loop containing nucleotide triphosphate hydrolases"/>
    <property type="match status" value="1"/>
</dbReference>
<keyword evidence="3" id="KW-0788">Thiol protease</keyword>